<dbReference type="AlphaFoldDB" id="A0A225SME6"/>
<gene>
    <name evidence="1" type="ORF">CEJ45_24230</name>
</gene>
<evidence type="ECO:0000313" key="1">
    <source>
        <dbReference type="EMBL" id="OWY31830.1"/>
    </source>
</evidence>
<dbReference type="EMBL" id="NJGV01000040">
    <property type="protein sequence ID" value="OWY31830.1"/>
    <property type="molecule type" value="Genomic_DNA"/>
</dbReference>
<protein>
    <submittedName>
        <fullName evidence="1">Uncharacterized protein</fullName>
    </submittedName>
</protein>
<name>A0A225SME6_9BURK</name>
<evidence type="ECO:0000313" key="2">
    <source>
        <dbReference type="Proteomes" id="UP000214747"/>
    </source>
</evidence>
<comment type="caution">
    <text evidence="1">The sequence shown here is derived from an EMBL/GenBank/DDBJ whole genome shotgun (WGS) entry which is preliminary data.</text>
</comment>
<reference evidence="1 2" key="1">
    <citation type="journal article" date="2010" name="Int. J. Syst. Evol. Microbiol.">
        <title>Reclassification of Herbaspirillum putei as a later heterotypic synonym of Herbaspirillum huttiense, with the description of H. huttiense subsp. huttiense subsp. nov. and H. huttiense subsp. putei subsp. nov., comb. nov., and description of Herbaspirillum aquaticum sp. nov.</title>
        <authorList>
            <person name="Dobritsa A.P."/>
            <person name="Reddy M.C."/>
            <person name="Samadpour M."/>
        </authorList>
    </citation>
    <scope>NUCLEOTIDE SEQUENCE [LARGE SCALE GENOMIC DNA]</scope>
    <source>
        <strain evidence="1 2">IEH 4430</strain>
    </source>
</reference>
<dbReference type="RefSeq" id="WP_088757534.1">
    <property type="nucleotide sequence ID" value="NZ_NJGV01000040.1"/>
</dbReference>
<dbReference type="Proteomes" id="UP000214747">
    <property type="component" value="Unassembled WGS sequence"/>
</dbReference>
<accession>A0A225SME6</accession>
<proteinExistence type="predicted"/>
<keyword evidence="2" id="KW-1185">Reference proteome</keyword>
<sequence>MTMTRDRIEELKRLAEALDGAKWSAEHDFNVHVWGDDGDAVCKTYANLGHTPTGYDEDDVARYIAAANPQTVLSLLALAERALEPQGQALPVVAWLTEWPKDRLRSAGKLVELVEPEQKFAMNHYEPLVRLSDARAYASQLAIPAGLVPEGWLFEPKAHGSWQIHAPSGLKAAVVGFEKSPLAEAMRQLISTLTA</sequence>
<organism evidence="1 2">
    <name type="scientific">Herbaspirillum aquaticum</name>
    <dbReference type="NCBI Taxonomy" id="568783"/>
    <lineage>
        <taxon>Bacteria</taxon>
        <taxon>Pseudomonadati</taxon>
        <taxon>Pseudomonadota</taxon>
        <taxon>Betaproteobacteria</taxon>
        <taxon>Burkholderiales</taxon>
        <taxon>Oxalobacteraceae</taxon>
        <taxon>Herbaspirillum</taxon>
    </lineage>
</organism>